<name>A0A0A9GJ20_ARUDO</name>
<dbReference type="AlphaFoldDB" id="A0A0A9GJ20"/>
<dbReference type="EMBL" id="GBRH01173404">
    <property type="protein sequence ID" value="JAE24492.1"/>
    <property type="molecule type" value="Transcribed_RNA"/>
</dbReference>
<evidence type="ECO:0000256" key="1">
    <source>
        <dbReference type="SAM" id="MobiDB-lite"/>
    </source>
</evidence>
<reference evidence="2" key="2">
    <citation type="journal article" date="2015" name="Data Brief">
        <title>Shoot transcriptome of the giant reed, Arundo donax.</title>
        <authorList>
            <person name="Barrero R.A."/>
            <person name="Guerrero F.D."/>
            <person name="Moolhuijzen P."/>
            <person name="Goolsby J.A."/>
            <person name="Tidwell J."/>
            <person name="Bellgard S.E."/>
            <person name="Bellgard M.I."/>
        </authorList>
    </citation>
    <scope>NUCLEOTIDE SEQUENCE</scope>
    <source>
        <tissue evidence="2">Shoot tissue taken approximately 20 cm above the soil surface</tissue>
    </source>
</reference>
<sequence length="104" mass="11226">MESGGGWRRGSTGERQQGIQQDKGARFEIFLAGGAHRSMAKDGEEVTVALVSVAGAREDELDLNTWHGREDGEVVSGSRTSGWSSWAAWLRREGRAAAVRLVLG</sequence>
<accession>A0A0A9GJ20</accession>
<organism evidence="2">
    <name type="scientific">Arundo donax</name>
    <name type="common">Giant reed</name>
    <name type="synonym">Donax arundinaceus</name>
    <dbReference type="NCBI Taxonomy" id="35708"/>
    <lineage>
        <taxon>Eukaryota</taxon>
        <taxon>Viridiplantae</taxon>
        <taxon>Streptophyta</taxon>
        <taxon>Embryophyta</taxon>
        <taxon>Tracheophyta</taxon>
        <taxon>Spermatophyta</taxon>
        <taxon>Magnoliopsida</taxon>
        <taxon>Liliopsida</taxon>
        <taxon>Poales</taxon>
        <taxon>Poaceae</taxon>
        <taxon>PACMAD clade</taxon>
        <taxon>Arundinoideae</taxon>
        <taxon>Arundineae</taxon>
        <taxon>Arundo</taxon>
    </lineage>
</organism>
<reference evidence="2" key="1">
    <citation type="submission" date="2014-09" db="EMBL/GenBank/DDBJ databases">
        <authorList>
            <person name="Magalhaes I.L.F."/>
            <person name="Oliveira U."/>
            <person name="Santos F.R."/>
            <person name="Vidigal T.H.D.A."/>
            <person name="Brescovit A.D."/>
            <person name="Santos A.J."/>
        </authorList>
    </citation>
    <scope>NUCLEOTIDE SEQUENCE</scope>
    <source>
        <tissue evidence="2">Shoot tissue taken approximately 20 cm above the soil surface</tissue>
    </source>
</reference>
<proteinExistence type="predicted"/>
<feature type="region of interest" description="Disordered" evidence="1">
    <location>
        <begin position="1"/>
        <end position="22"/>
    </location>
</feature>
<protein>
    <submittedName>
        <fullName evidence="2">Uncharacterized protein</fullName>
    </submittedName>
</protein>
<evidence type="ECO:0000313" key="2">
    <source>
        <dbReference type="EMBL" id="JAE24492.1"/>
    </source>
</evidence>